<dbReference type="InterPro" id="IPR013094">
    <property type="entry name" value="AB_hydrolase_3"/>
</dbReference>
<accession>A0A1E3H7M2</accession>
<dbReference type="GO" id="GO:0004806">
    <property type="term" value="F:triacylglycerol lipase activity"/>
    <property type="evidence" value="ECO:0007669"/>
    <property type="project" value="TreeGrafter"/>
</dbReference>
<evidence type="ECO:0000256" key="1">
    <source>
        <dbReference type="ARBA" id="ARBA00010515"/>
    </source>
</evidence>
<dbReference type="EMBL" id="MCRJ01000003">
    <property type="protein sequence ID" value="ODN72337.1"/>
    <property type="molecule type" value="Genomic_DNA"/>
</dbReference>
<dbReference type="InterPro" id="IPR029058">
    <property type="entry name" value="AB_hydrolase_fold"/>
</dbReference>
<sequence length="321" mass="33708">MFTIDPALFRPEAIAPETQALNHRIIAALGALPDKWAFPPADLRAARAAGKGPFPLAPRDPRAVDIQIPGRDGLVPARVIAPTDAAPAGVYLHFHGGGWTLGAHDQQDQILTPLVDLSGYAVVSVDYRLAPEHPYPAGPDDCEAAALWLLAECTARFGTRRLAIGGESAGAHLAVVTLLRLRDRHGIQPFHGANLVAGCYDLALTPSARRYGPTPLILTTRDVELFARSFLGDGADRADPDISPIHADLGGLPPALFSVGTADALLDDSLFMAGRWLAAGNAADLDVTPGGAHVFQYFDSPATTASLGRMAAFLKGLGAEG</sequence>
<gene>
    <name evidence="4" type="primary">aes</name>
    <name evidence="4" type="ORF">A6302_00264</name>
</gene>
<dbReference type="AlphaFoldDB" id="A0A1E3H7M2"/>
<keyword evidence="2 4" id="KW-0378">Hydrolase</keyword>
<dbReference type="PATRIC" id="fig|1439726.3.peg.279"/>
<proteinExistence type="inferred from homology"/>
<evidence type="ECO:0000259" key="3">
    <source>
        <dbReference type="Pfam" id="PF07859"/>
    </source>
</evidence>
<dbReference type="Gene3D" id="3.40.50.1820">
    <property type="entry name" value="alpha/beta hydrolase"/>
    <property type="match status" value="1"/>
</dbReference>
<organism evidence="4 5">
    <name type="scientific">Methylobrevis pamukkalensis</name>
    <dbReference type="NCBI Taxonomy" id="1439726"/>
    <lineage>
        <taxon>Bacteria</taxon>
        <taxon>Pseudomonadati</taxon>
        <taxon>Pseudomonadota</taxon>
        <taxon>Alphaproteobacteria</taxon>
        <taxon>Hyphomicrobiales</taxon>
        <taxon>Pleomorphomonadaceae</taxon>
        <taxon>Methylobrevis</taxon>
    </lineage>
</organism>
<name>A0A1E3H7M2_9HYPH</name>
<protein>
    <submittedName>
        <fullName evidence="4">Acetyl esterase</fullName>
        <ecNumber evidence="4">3.1.1.-</ecNumber>
    </submittedName>
</protein>
<feature type="domain" description="Alpha/beta hydrolase fold-3" evidence="3">
    <location>
        <begin position="92"/>
        <end position="296"/>
    </location>
</feature>
<evidence type="ECO:0000313" key="4">
    <source>
        <dbReference type="EMBL" id="ODN72337.1"/>
    </source>
</evidence>
<comment type="caution">
    <text evidence="4">The sequence shown here is derived from an EMBL/GenBank/DDBJ whole genome shotgun (WGS) entry which is preliminary data.</text>
</comment>
<dbReference type="Pfam" id="PF07859">
    <property type="entry name" value="Abhydrolase_3"/>
    <property type="match status" value="1"/>
</dbReference>
<dbReference type="Proteomes" id="UP000094622">
    <property type="component" value="Unassembled WGS sequence"/>
</dbReference>
<dbReference type="SUPFAM" id="SSF53474">
    <property type="entry name" value="alpha/beta-Hydrolases"/>
    <property type="match status" value="1"/>
</dbReference>
<evidence type="ECO:0000313" key="5">
    <source>
        <dbReference type="Proteomes" id="UP000094622"/>
    </source>
</evidence>
<dbReference type="EC" id="3.1.1.-" evidence="4"/>
<dbReference type="PANTHER" id="PTHR48081:SF30">
    <property type="entry name" value="ACETYL-HYDROLASE LIPR-RELATED"/>
    <property type="match status" value="1"/>
</dbReference>
<keyword evidence="5" id="KW-1185">Reference proteome</keyword>
<dbReference type="InterPro" id="IPR050300">
    <property type="entry name" value="GDXG_lipolytic_enzyme"/>
</dbReference>
<comment type="similarity">
    <text evidence="1">Belongs to the 'GDXG' lipolytic enzyme family.</text>
</comment>
<evidence type="ECO:0000256" key="2">
    <source>
        <dbReference type="ARBA" id="ARBA00022801"/>
    </source>
</evidence>
<reference evidence="4 5" key="1">
    <citation type="submission" date="2016-07" db="EMBL/GenBank/DDBJ databases">
        <title>Draft Genome Sequence of Methylobrevis pamukkalensis PK2.</title>
        <authorList>
            <person name="Vasilenko O.V."/>
            <person name="Doronina N.V."/>
            <person name="Shmareva M.N."/>
            <person name="Tarlachkov S.V."/>
            <person name="Mustakhimov I."/>
            <person name="Trotsenko Y.A."/>
        </authorList>
    </citation>
    <scope>NUCLEOTIDE SEQUENCE [LARGE SCALE GENOMIC DNA]</scope>
    <source>
        <strain evidence="4 5">PK2</strain>
    </source>
</reference>
<dbReference type="PANTHER" id="PTHR48081">
    <property type="entry name" value="AB HYDROLASE SUPERFAMILY PROTEIN C4A8.06C"/>
    <property type="match status" value="1"/>
</dbReference>